<protein>
    <submittedName>
        <fullName evidence="2">Uncharacterized protein</fullName>
    </submittedName>
</protein>
<sequence length="156" mass="16324">MKTHHVAAQGLGGGGDTIGMDGIWRLGMEGMVVGIVTGNKGRDGNGVRLVGKFGIVVGKEGKEGRGGMLVGILGIVVGIEGIVVGIADIVEGTGSTRGKVRAAEGGVSNKRRAPKPLSNDRTTSIARRKLLLEPMAGERGEKMLEDRERELNRREG</sequence>
<dbReference type="EMBL" id="KI392518">
    <property type="protein sequence ID" value="ERN14780.1"/>
    <property type="molecule type" value="Genomic_DNA"/>
</dbReference>
<evidence type="ECO:0000256" key="1">
    <source>
        <dbReference type="SAM" id="MobiDB-lite"/>
    </source>
</evidence>
<dbReference type="AlphaFoldDB" id="U5CXT3"/>
<feature type="compositionally biased region" description="Basic and acidic residues" evidence="1">
    <location>
        <begin position="136"/>
        <end position="156"/>
    </location>
</feature>
<proteinExistence type="predicted"/>
<name>U5CXT3_AMBTC</name>
<reference evidence="3" key="1">
    <citation type="journal article" date="2013" name="Science">
        <title>The Amborella genome and the evolution of flowering plants.</title>
        <authorList>
            <consortium name="Amborella Genome Project"/>
        </authorList>
    </citation>
    <scope>NUCLEOTIDE SEQUENCE [LARGE SCALE GENOMIC DNA]</scope>
</reference>
<dbReference type="Proteomes" id="UP000017836">
    <property type="component" value="Unassembled WGS sequence"/>
</dbReference>
<dbReference type="HOGENOM" id="CLU_1837776_0_0_1"/>
<feature type="region of interest" description="Disordered" evidence="1">
    <location>
        <begin position="97"/>
        <end position="156"/>
    </location>
</feature>
<evidence type="ECO:0000313" key="3">
    <source>
        <dbReference type="Proteomes" id="UP000017836"/>
    </source>
</evidence>
<organism evidence="2 3">
    <name type="scientific">Amborella trichopoda</name>
    <dbReference type="NCBI Taxonomy" id="13333"/>
    <lineage>
        <taxon>Eukaryota</taxon>
        <taxon>Viridiplantae</taxon>
        <taxon>Streptophyta</taxon>
        <taxon>Embryophyta</taxon>
        <taxon>Tracheophyta</taxon>
        <taxon>Spermatophyta</taxon>
        <taxon>Magnoliopsida</taxon>
        <taxon>Amborellales</taxon>
        <taxon>Amborellaceae</taxon>
        <taxon>Amborella</taxon>
    </lineage>
</organism>
<evidence type="ECO:0000313" key="2">
    <source>
        <dbReference type="EMBL" id="ERN14780.1"/>
    </source>
</evidence>
<gene>
    <name evidence="2" type="ORF">AMTR_s00032p00049160</name>
</gene>
<dbReference type="Gramene" id="ERN14780">
    <property type="protein sequence ID" value="ERN14780"/>
    <property type="gene ID" value="AMTR_s00032p00049160"/>
</dbReference>
<keyword evidence="3" id="KW-1185">Reference proteome</keyword>
<accession>U5CXT3</accession>